<accession>A0A0R1SL72</accession>
<evidence type="ECO:0000256" key="4">
    <source>
        <dbReference type="ARBA" id="ARBA00011165"/>
    </source>
</evidence>
<dbReference type="AlphaFoldDB" id="A0A0R1SL72"/>
<name>A0A0R1SL72_9LACO</name>
<feature type="domain" description="Alpha-L-arabinofuranosidase C-terminal" evidence="9">
    <location>
        <begin position="290"/>
        <end position="481"/>
    </location>
</feature>
<dbReference type="Proteomes" id="UP000052013">
    <property type="component" value="Unassembled WGS sequence"/>
</dbReference>
<evidence type="ECO:0000259" key="9">
    <source>
        <dbReference type="SMART" id="SM00813"/>
    </source>
</evidence>
<organism evidence="10 11">
    <name type="scientific">Lentilactobacillus diolivorans DSM 14421</name>
    <dbReference type="NCBI Taxonomy" id="1423739"/>
    <lineage>
        <taxon>Bacteria</taxon>
        <taxon>Bacillati</taxon>
        <taxon>Bacillota</taxon>
        <taxon>Bacilli</taxon>
        <taxon>Lactobacillales</taxon>
        <taxon>Lactobacillaceae</taxon>
        <taxon>Lentilactobacillus</taxon>
    </lineage>
</organism>
<dbReference type="PATRIC" id="fig|1423739.3.peg.2777"/>
<dbReference type="GO" id="GO:0046373">
    <property type="term" value="P:L-arabinose metabolic process"/>
    <property type="evidence" value="ECO:0007669"/>
    <property type="project" value="InterPro"/>
</dbReference>
<evidence type="ECO:0000256" key="2">
    <source>
        <dbReference type="ARBA" id="ARBA00004881"/>
    </source>
</evidence>
<dbReference type="EC" id="3.2.1.55" evidence="5"/>
<dbReference type="SUPFAM" id="SSF51011">
    <property type="entry name" value="Glycosyl hydrolase domain"/>
    <property type="match status" value="1"/>
</dbReference>
<comment type="caution">
    <text evidence="10">The sequence shown here is derived from an EMBL/GenBank/DDBJ whole genome shotgun (WGS) entry which is preliminary data.</text>
</comment>
<protein>
    <recommendedName>
        <fullName evidence="5">non-reducing end alpha-L-arabinofuranosidase</fullName>
        <ecNumber evidence="5">3.2.1.55</ecNumber>
    </recommendedName>
</protein>
<comment type="similarity">
    <text evidence="3">Belongs to the glycosyl hydrolase 51 family.</text>
</comment>
<proteinExistence type="inferred from homology"/>
<dbReference type="Pfam" id="PF06964">
    <property type="entry name" value="Alpha-L-AF_C"/>
    <property type="match status" value="1"/>
</dbReference>
<dbReference type="PANTHER" id="PTHR43576:SF3">
    <property type="entry name" value="ALPHA-L-ARABINOFURANOSIDASE C"/>
    <property type="match status" value="1"/>
</dbReference>
<dbReference type="GO" id="GO:0000272">
    <property type="term" value="P:polysaccharide catabolic process"/>
    <property type="evidence" value="ECO:0007669"/>
    <property type="project" value="TreeGrafter"/>
</dbReference>
<dbReference type="Pfam" id="PF22848">
    <property type="entry name" value="ASD1_dom"/>
    <property type="match status" value="1"/>
</dbReference>
<comment type="pathway">
    <text evidence="2">Glycan metabolism.</text>
</comment>
<dbReference type="InterPro" id="IPR055235">
    <property type="entry name" value="ASD1_cat"/>
</dbReference>
<dbReference type="STRING" id="1423739.FC85_GL002678"/>
<evidence type="ECO:0000256" key="5">
    <source>
        <dbReference type="ARBA" id="ARBA00012670"/>
    </source>
</evidence>
<evidence type="ECO:0000256" key="6">
    <source>
        <dbReference type="ARBA" id="ARBA00022801"/>
    </source>
</evidence>
<gene>
    <name evidence="10" type="ORF">FC85_GL002678</name>
</gene>
<dbReference type="InterPro" id="IPR017853">
    <property type="entry name" value="GH"/>
</dbReference>
<evidence type="ECO:0000256" key="8">
    <source>
        <dbReference type="ARBA" id="ARBA00023295"/>
    </source>
</evidence>
<evidence type="ECO:0000256" key="3">
    <source>
        <dbReference type="ARBA" id="ARBA00007186"/>
    </source>
</evidence>
<dbReference type="RefSeq" id="WP_057864264.1">
    <property type="nucleotide sequence ID" value="NZ_AZEY01000032.1"/>
</dbReference>
<comment type="subunit">
    <text evidence="4">Homohexamer; trimer of dimers.</text>
</comment>
<dbReference type="InterPro" id="IPR010720">
    <property type="entry name" value="Alpha-L-AF_C"/>
</dbReference>
<evidence type="ECO:0000313" key="11">
    <source>
        <dbReference type="Proteomes" id="UP000052013"/>
    </source>
</evidence>
<evidence type="ECO:0000313" key="10">
    <source>
        <dbReference type="EMBL" id="KRL67434.1"/>
    </source>
</evidence>
<dbReference type="InterPro" id="IPR013780">
    <property type="entry name" value="Glyco_hydro_b"/>
</dbReference>
<dbReference type="SMART" id="SM00813">
    <property type="entry name" value="Alpha-L-AF_C"/>
    <property type="match status" value="1"/>
</dbReference>
<comment type="catalytic activity">
    <reaction evidence="1">
        <text>Hydrolysis of terminal non-reducing alpha-L-arabinofuranoside residues in alpha-L-arabinosides.</text>
        <dbReference type="EC" id="3.2.1.55"/>
    </reaction>
</comment>
<dbReference type="GO" id="GO:0046556">
    <property type="term" value="F:alpha-L-arabinofuranosidase activity"/>
    <property type="evidence" value="ECO:0007669"/>
    <property type="project" value="UniProtKB-EC"/>
</dbReference>
<dbReference type="Gene3D" id="3.20.20.80">
    <property type="entry name" value="Glycosidases"/>
    <property type="match status" value="1"/>
</dbReference>
<evidence type="ECO:0000256" key="1">
    <source>
        <dbReference type="ARBA" id="ARBA00001462"/>
    </source>
</evidence>
<keyword evidence="6" id="KW-0378">Hydrolase</keyword>
<keyword evidence="8" id="KW-0326">Glycosidase</keyword>
<keyword evidence="7" id="KW-0119">Carbohydrate metabolism</keyword>
<reference evidence="10 11" key="1">
    <citation type="journal article" date="2015" name="Genome Announc.">
        <title>Expanding the biotechnology potential of lactobacilli through comparative genomics of 213 strains and associated genera.</title>
        <authorList>
            <person name="Sun Z."/>
            <person name="Harris H.M."/>
            <person name="McCann A."/>
            <person name="Guo C."/>
            <person name="Argimon S."/>
            <person name="Zhang W."/>
            <person name="Yang X."/>
            <person name="Jeffery I.B."/>
            <person name="Cooney J.C."/>
            <person name="Kagawa T.F."/>
            <person name="Liu W."/>
            <person name="Song Y."/>
            <person name="Salvetti E."/>
            <person name="Wrobel A."/>
            <person name="Rasinkangas P."/>
            <person name="Parkhill J."/>
            <person name="Rea M.C."/>
            <person name="O'Sullivan O."/>
            <person name="Ritari J."/>
            <person name="Douillard F.P."/>
            <person name="Paul Ross R."/>
            <person name="Yang R."/>
            <person name="Briner A.E."/>
            <person name="Felis G.E."/>
            <person name="de Vos W.M."/>
            <person name="Barrangou R."/>
            <person name="Klaenhammer T.R."/>
            <person name="Caufield P.W."/>
            <person name="Cui Y."/>
            <person name="Zhang H."/>
            <person name="O'Toole P.W."/>
        </authorList>
    </citation>
    <scope>NUCLEOTIDE SEQUENCE [LARGE SCALE GENOMIC DNA]</scope>
    <source>
        <strain evidence="10 11">DSM 14421</strain>
    </source>
</reference>
<dbReference type="EMBL" id="AZEY01000032">
    <property type="protein sequence ID" value="KRL67434.1"/>
    <property type="molecule type" value="Genomic_DNA"/>
</dbReference>
<dbReference type="Gene3D" id="2.60.40.1180">
    <property type="entry name" value="Golgi alpha-mannosidase II"/>
    <property type="match status" value="1"/>
</dbReference>
<dbReference type="PANTHER" id="PTHR43576">
    <property type="entry name" value="ALPHA-L-ARABINOFURANOSIDASE C-RELATED"/>
    <property type="match status" value="1"/>
</dbReference>
<sequence length="489" mass="55536">MQGKLYANDLFPIGTIDHRISSSLAEHMGRSIYGGIYDPDNPLSDSEGFRKDVIKAVRELNVPMIRYPGGNFVSSYHWEDGIGPKKQRPQKVDLAWQSIESNQFGLDEFMKWTEKAHSSAMMAVNLGTRGIEDACNLLEYCNLDTNTYWANKRRENGHAAPYHIKTWCLGNEMDAPWQIGHKTAHEYGELVNETAKAMRSLDPQIETVVCGSSNEHTPIFGKWETEVLDECYDNVDYISMHQYYELPSKGTMHHIAKSIRMDRFINSVVALCDAVKATKKSSKSLNISFDEWNVWYHSNEHDKNIKPWQQAPHRLEDVYNFEDALLIGSSLITLLKHVDRVKIACFAQLVNVIAPILTTETGLIKQTIFYPLRDVAKYGYGETLQTSVQSPTYKAPEFGDVNYLDSVIIKNGEGAYTIFAVNRSETETMDLNVNINDNQTLHETSHQSYSCSNPDFKNTAEQSVTEEIVEDTNGITLKPFSWNVITFQA</sequence>
<evidence type="ECO:0000256" key="7">
    <source>
        <dbReference type="ARBA" id="ARBA00023277"/>
    </source>
</evidence>
<dbReference type="SUPFAM" id="SSF51445">
    <property type="entry name" value="(Trans)glycosidases"/>
    <property type="match status" value="1"/>
</dbReference>